<evidence type="ECO:0000313" key="9">
    <source>
        <dbReference type="EMBL" id="PHJ16624.1"/>
    </source>
</evidence>
<keyword evidence="2" id="KW-1003">Cell membrane</keyword>
<dbReference type="InterPro" id="IPR032816">
    <property type="entry name" value="VTT_dom"/>
</dbReference>
<evidence type="ECO:0000256" key="4">
    <source>
        <dbReference type="ARBA" id="ARBA00022989"/>
    </source>
</evidence>
<comment type="subcellular location">
    <subcellularLocation>
        <location evidence="1">Cell membrane</location>
        <topology evidence="1">Multi-pass membrane protein</topology>
    </subcellularLocation>
</comment>
<sequence>MCGVFSSVNKKGMKILLFSRLSLPYTLNNYFLGVTSVAFWQFGLVTFLTGIPFALVYTAIGVELRDLETGTFDLFSPSLFSSSLSGIFSTSYSHILSSSQRRHYLLQSIAPLFTSSSSSPALSSEGSIPSLESSLPSSSSFVSSPKKEEAMASVSSSSPFSHLSSSSFSTLLASLEGVTKPLLVLGGFLVFCLGAHLIRGIAKEALEEEAKRMKEEEKEEEEKTKEKEKKVVQVGERRDEGRERKEPKKTKKS</sequence>
<feature type="domain" description="VTT" evidence="8">
    <location>
        <begin position="6"/>
        <end position="61"/>
    </location>
</feature>
<organism evidence="9 10">
    <name type="scientific">Cystoisospora suis</name>
    <dbReference type="NCBI Taxonomy" id="483139"/>
    <lineage>
        <taxon>Eukaryota</taxon>
        <taxon>Sar</taxon>
        <taxon>Alveolata</taxon>
        <taxon>Apicomplexa</taxon>
        <taxon>Conoidasida</taxon>
        <taxon>Coccidia</taxon>
        <taxon>Eucoccidiorida</taxon>
        <taxon>Eimeriorina</taxon>
        <taxon>Sarcocystidae</taxon>
        <taxon>Cystoisospora</taxon>
    </lineage>
</organism>
<evidence type="ECO:0000256" key="3">
    <source>
        <dbReference type="ARBA" id="ARBA00022692"/>
    </source>
</evidence>
<keyword evidence="5 7" id="KW-0472">Membrane</keyword>
<feature type="transmembrane region" description="Helical" evidence="7">
    <location>
        <begin position="12"/>
        <end position="32"/>
    </location>
</feature>
<dbReference type="VEuPathDB" id="ToxoDB:CSUI_009561"/>
<dbReference type="GO" id="GO:0005886">
    <property type="term" value="C:plasma membrane"/>
    <property type="evidence" value="ECO:0007669"/>
    <property type="project" value="UniProtKB-SubCell"/>
</dbReference>
<dbReference type="RefSeq" id="XP_067918350.1">
    <property type="nucleotide sequence ID" value="XM_068069676.1"/>
</dbReference>
<accession>A0A2C6KJN8</accession>
<evidence type="ECO:0000256" key="7">
    <source>
        <dbReference type="SAM" id="Phobius"/>
    </source>
</evidence>
<dbReference type="InterPro" id="IPR015414">
    <property type="entry name" value="TMEM64"/>
</dbReference>
<evidence type="ECO:0000256" key="1">
    <source>
        <dbReference type="ARBA" id="ARBA00004651"/>
    </source>
</evidence>
<dbReference type="PANTHER" id="PTHR12677:SF59">
    <property type="entry name" value="GOLGI APPARATUS MEMBRANE PROTEIN TVP38-RELATED"/>
    <property type="match status" value="1"/>
</dbReference>
<reference evidence="9 10" key="1">
    <citation type="journal article" date="2017" name="Int. J. Parasitol.">
        <title>The genome of the protozoan parasite Cystoisospora suis and a reverse vaccinology approach to identify vaccine candidates.</title>
        <authorList>
            <person name="Palmieri N."/>
            <person name="Shrestha A."/>
            <person name="Ruttkowski B."/>
            <person name="Beck T."/>
            <person name="Vogl C."/>
            <person name="Tomley F."/>
            <person name="Blake D.P."/>
            <person name="Joachim A."/>
        </authorList>
    </citation>
    <scope>NUCLEOTIDE SEQUENCE [LARGE SCALE GENOMIC DNA]</scope>
    <source>
        <strain evidence="9 10">Wien I</strain>
    </source>
</reference>
<dbReference type="Pfam" id="PF09335">
    <property type="entry name" value="VTT_dom"/>
    <property type="match status" value="1"/>
</dbReference>
<feature type="compositionally biased region" description="Basic and acidic residues" evidence="6">
    <location>
        <begin position="208"/>
        <end position="246"/>
    </location>
</feature>
<keyword evidence="3 7" id="KW-0812">Transmembrane</keyword>
<evidence type="ECO:0000256" key="6">
    <source>
        <dbReference type="SAM" id="MobiDB-lite"/>
    </source>
</evidence>
<keyword evidence="10" id="KW-1185">Reference proteome</keyword>
<evidence type="ECO:0000259" key="8">
    <source>
        <dbReference type="Pfam" id="PF09335"/>
    </source>
</evidence>
<feature type="region of interest" description="Disordered" evidence="6">
    <location>
        <begin position="208"/>
        <end position="253"/>
    </location>
</feature>
<evidence type="ECO:0000313" key="10">
    <source>
        <dbReference type="Proteomes" id="UP000221165"/>
    </source>
</evidence>
<dbReference type="OrthoDB" id="333077at2759"/>
<protein>
    <submittedName>
        <fullName evidence="9">Snare associated golgi protein</fullName>
    </submittedName>
</protein>
<keyword evidence="4 7" id="KW-1133">Transmembrane helix</keyword>
<comment type="caution">
    <text evidence="9">The sequence shown here is derived from an EMBL/GenBank/DDBJ whole genome shotgun (WGS) entry which is preliminary data.</text>
</comment>
<dbReference type="GeneID" id="94432887"/>
<name>A0A2C6KJN8_9APIC</name>
<proteinExistence type="predicted"/>
<evidence type="ECO:0000256" key="2">
    <source>
        <dbReference type="ARBA" id="ARBA00022475"/>
    </source>
</evidence>
<gene>
    <name evidence="9" type="ORF">CSUI_009561</name>
</gene>
<dbReference type="PANTHER" id="PTHR12677">
    <property type="entry name" value="GOLGI APPARATUS MEMBRANE PROTEIN TVP38-RELATED"/>
    <property type="match status" value="1"/>
</dbReference>
<evidence type="ECO:0000256" key="5">
    <source>
        <dbReference type="ARBA" id="ARBA00023136"/>
    </source>
</evidence>
<dbReference type="Proteomes" id="UP000221165">
    <property type="component" value="Unassembled WGS sequence"/>
</dbReference>
<dbReference type="AlphaFoldDB" id="A0A2C6KJN8"/>
<dbReference type="EMBL" id="MIGC01005755">
    <property type="protein sequence ID" value="PHJ16624.1"/>
    <property type="molecule type" value="Genomic_DNA"/>
</dbReference>